<organism evidence="8 9">
    <name type="scientific">Phenylobacterium parvum</name>
    <dbReference type="NCBI Taxonomy" id="2201350"/>
    <lineage>
        <taxon>Bacteria</taxon>
        <taxon>Pseudomonadati</taxon>
        <taxon>Pseudomonadota</taxon>
        <taxon>Alphaproteobacteria</taxon>
        <taxon>Caulobacterales</taxon>
        <taxon>Caulobacteraceae</taxon>
        <taxon>Phenylobacterium</taxon>
    </lineage>
</organism>
<keyword evidence="2 6" id="KW-0889">Transcription antitermination</keyword>
<gene>
    <name evidence="6" type="primary">nusB</name>
    <name evidence="8" type="ORF">HYN04_06250</name>
</gene>
<dbReference type="InterPro" id="IPR011605">
    <property type="entry name" value="NusB_fam"/>
</dbReference>
<dbReference type="PANTHER" id="PTHR11078:SF3">
    <property type="entry name" value="ANTITERMINATION NUSB DOMAIN-CONTAINING PROTEIN"/>
    <property type="match status" value="1"/>
</dbReference>
<evidence type="ECO:0000256" key="5">
    <source>
        <dbReference type="ARBA" id="ARBA00023163"/>
    </source>
</evidence>
<dbReference type="SUPFAM" id="SSF48013">
    <property type="entry name" value="NusB-like"/>
    <property type="match status" value="1"/>
</dbReference>
<dbReference type="EMBL" id="CP029479">
    <property type="protein sequence ID" value="AWM77401.1"/>
    <property type="molecule type" value="Genomic_DNA"/>
</dbReference>
<dbReference type="RefSeq" id="WP_110449968.1">
    <property type="nucleotide sequence ID" value="NZ_CP029479.1"/>
</dbReference>
<keyword evidence="4 6" id="KW-0805">Transcription regulation</keyword>
<dbReference type="GO" id="GO:0031564">
    <property type="term" value="P:transcription antitermination"/>
    <property type="evidence" value="ECO:0007669"/>
    <property type="project" value="UniProtKB-KW"/>
</dbReference>
<evidence type="ECO:0000256" key="2">
    <source>
        <dbReference type="ARBA" id="ARBA00022814"/>
    </source>
</evidence>
<dbReference type="NCBIfam" id="TIGR01951">
    <property type="entry name" value="nusB"/>
    <property type="match status" value="1"/>
</dbReference>
<evidence type="ECO:0000256" key="3">
    <source>
        <dbReference type="ARBA" id="ARBA00022884"/>
    </source>
</evidence>
<dbReference type="GO" id="GO:0006353">
    <property type="term" value="P:DNA-templated transcription termination"/>
    <property type="evidence" value="ECO:0007669"/>
    <property type="project" value="UniProtKB-UniRule"/>
</dbReference>
<feature type="domain" description="NusB/RsmB/TIM44" evidence="7">
    <location>
        <begin position="11"/>
        <end position="149"/>
    </location>
</feature>
<evidence type="ECO:0000256" key="1">
    <source>
        <dbReference type="ARBA" id="ARBA00005952"/>
    </source>
</evidence>
<comment type="similarity">
    <text evidence="1 6">Belongs to the NusB family.</text>
</comment>
<dbReference type="AlphaFoldDB" id="A0A2Z3HVL5"/>
<keyword evidence="3 6" id="KW-0694">RNA-binding</keyword>
<evidence type="ECO:0000256" key="6">
    <source>
        <dbReference type="HAMAP-Rule" id="MF_00073"/>
    </source>
</evidence>
<dbReference type="Proteomes" id="UP000247763">
    <property type="component" value="Chromosome"/>
</dbReference>
<dbReference type="HAMAP" id="MF_00073">
    <property type="entry name" value="NusB"/>
    <property type="match status" value="1"/>
</dbReference>
<name>A0A2Z3HVL5_9CAUL</name>
<dbReference type="Pfam" id="PF01029">
    <property type="entry name" value="NusB"/>
    <property type="match status" value="1"/>
</dbReference>
<dbReference type="InterPro" id="IPR006027">
    <property type="entry name" value="NusB_RsmB_TIM44"/>
</dbReference>
<keyword evidence="5 6" id="KW-0804">Transcription</keyword>
<accession>A0A2Z3HVL5</accession>
<dbReference type="GO" id="GO:0005829">
    <property type="term" value="C:cytosol"/>
    <property type="evidence" value="ECO:0007669"/>
    <property type="project" value="TreeGrafter"/>
</dbReference>
<evidence type="ECO:0000313" key="8">
    <source>
        <dbReference type="EMBL" id="AWM77401.1"/>
    </source>
</evidence>
<dbReference type="GO" id="GO:0003723">
    <property type="term" value="F:RNA binding"/>
    <property type="evidence" value="ECO:0007669"/>
    <property type="project" value="UniProtKB-UniRule"/>
</dbReference>
<reference evidence="9" key="1">
    <citation type="submission" date="2018-05" db="EMBL/GenBank/DDBJ databases">
        <title>Genome sequencing of Phenylobacterium sp. HYN0004.</title>
        <authorList>
            <person name="Yi H."/>
            <person name="Baek C."/>
        </authorList>
    </citation>
    <scope>NUCLEOTIDE SEQUENCE [LARGE SCALE GENOMIC DNA]</scope>
    <source>
        <strain evidence="9">HYN0004</strain>
    </source>
</reference>
<dbReference type="KEGG" id="phb:HYN04_06250"/>
<proteinExistence type="inferred from homology"/>
<keyword evidence="9" id="KW-1185">Reference proteome</keyword>
<dbReference type="OrthoDB" id="9797817at2"/>
<evidence type="ECO:0000313" key="9">
    <source>
        <dbReference type="Proteomes" id="UP000247763"/>
    </source>
</evidence>
<evidence type="ECO:0000259" key="7">
    <source>
        <dbReference type="Pfam" id="PF01029"/>
    </source>
</evidence>
<dbReference type="InterPro" id="IPR035926">
    <property type="entry name" value="NusB-like_sf"/>
</dbReference>
<evidence type="ECO:0000256" key="4">
    <source>
        <dbReference type="ARBA" id="ARBA00023015"/>
    </source>
</evidence>
<dbReference type="Gene3D" id="1.10.940.10">
    <property type="entry name" value="NusB-like"/>
    <property type="match status" value="1"/>
</dbReference>
<sequence>MSVSHQARSVARLAAVQALYQMEVSGAGVEAVVREFSEHRFDRSPAGEEGEGAPLAAADEIFFAELVRGVVEHQRGIDPAIARRLAQGWRLDRLDATVRAILRAGAFELAHRPDVPVEVVINEYVDLARSFFEGPEPGFVNAALDGLARDVRA</sequence>
<dbReference type="PANTHER" id="PTHR11078">
    <property type="entry name" value="N UTILIZATION SUBSTANCE PROTEIN B-RELATED"/>
    <property type="match status" value="1"/>
</dbReference>
<comment type="function">
    <text evidence="6">Involved in transcription antitermination. Required for transcription of ribosomal RNA (rRNA) genes. Binds specifically to the boxA antiterminator sequence of the ribosomal RNA (rrn) operons.</text>
</comment>
<protein>
    <recommendedName>
        <fullName evidence="6">Transcription antitermination protein NusB</fullName>
    </recommendedName>
    <alternativeName>
        <fullName evidence="6">Antitermination factor NusB</fullName>
    </alternativeName>
</protein>